<sequence length="161" mass="17208">MDLLLHTAAVGIGATATMDAWTWARRWLFAVPAPDYALVGRWLGHFRRGVFRHDAIARATPLRHEAVLGWGLHYVTGVAFATLPVAVAGTGWLAAPTLLPALAAGVATVLAPFLLLQPGLGAGLFARRTPRPWHARLHSLGNHAVFGLGLYLAATALQLTR</sequence>
<evidence type="ECO:0000313" key="3">
    <source>
        <dbReference type="Proteomes" id="UP000029391"/>
    </source>
</evidence>
<comment type="caution">
    <text evidence="2">The sequence shown here is derived from an EMBL/GenBank/DDBJ whole genome shotgun (WGS) entry which is preliminary data.</text>
</comment>
<dbReference type="InterPro" id="IPR021329">
    <property type="entry name" value="DUF2938"/>
</dbReference>
<gene>
    <name evidence="2" type="ORF">P873_11585</name>
</gene>
<name>A0A091BBZ7_9GAMM</name>
<dbReference type="OrthoDB" id="9812539at2"/>
<accession>A0A091BBZ7</accession>
<proteinExistence type="predicted"/>
<keyword evidence="3" id="KW-1185">Reference proteome</keyword>
<protein>
    <recommendedName>
        <fullName evidence="4">DUF2938 domain-containing protein</fullName>
    </recommendedName>
</protein>
<keyword evidence="1" id="KW-0812">Transmembrane</keyword>
<evidence type="ECO:0008006" key="4">
    <source>
        <dbReference type="Google" id="ProtNLM"/>
    </source>
</evidence>
<evidence type="ECO:0000313" key="2">
    <source>
        <dbReference type="EMBL" id="KFN49281.1"/>
    </source>
</evidence>
<feature type="transmembrane region" description="Helical" evidence="1">
    <location>
        <begin position="101"/>
        <end position="125"/>
    </location>
</feature>
<reference evidence="2 3" key="1">
    <citation type="submission" date="2013-09" db="EMBL/GenBank/DDBJ databases">
        <title>Genome sequencing of Arenimonas composti.</title>
        <authorList>
            <person name="Chen F."/>
            <person name="Wang G."/>
        </authorList>
    </citation>
    <scope>NUCLEOTIDE SEQUENCE [LARGE SCALE GENOMIC DNA]</scope>
    <source>
        <strain evidence="2 3">TR7-09</strain>
    </source>
</reference>
<feature type="transmembrane region" description="Helical" evidence="1">
    <location>
        <begin position="72"/>
        <end position="95"/>
    </location>
</feature>
<dbReference type="EMBL" id="AWXU01000038">
    <property type="protein sequence ID" value="KFN49281.1"/>
    <property type="molecule type" value="Genomic_DNA"/>
</dbReference>
<organism evidence="2 3">
    <name type="scientific">Arenimonas composti TR7-09 = DSM 18010</name>
    <dbReference type="NCBI Taxonomy" id="1121013"/>
    <lineage>
        <taxon>Bacteria</taxon>
        <taxon>Pseudomonadati</taxon>
        <taxon>Pseudomonadota</taxon>
        <taxon>Gammaproteobacteria</taxon>
        <taxon>Lysobacterales</taxon>
        <taxon>Lysobacteraceae</taxon>
        <taxon>Arenimonas</taxon>
    </lineage>
</organism>
<keyword evidence="1" id="KW-0472">Membrane</keyword>
<feature type="transmembrane region" description="Helical" evidence="1">
    <location>
        <begin position="137"/>
        <end position="159"/>
    </location>
</feature>
<evidence type="ECO:0000256" key="1">
    <source>
        <dbReference type="SAM" id="Phobius"/>
    </source>
</evidence>
<dbReference type="RefSeq" id="WP_026817610.1">
    <property type="nucleotide sequence ID" value="NZ_AUFF01000013.1"/>
</dbReference>
<dbReference type="eggNOG" id="ENOG5031TIF">
    <property type="taxonomic scope" value="Bacteria"/>
</dbReference>
<dbReference type="AlphaFoldDB" id="A0A091BBZ7"/>
<keyword evidence="1" id="KW-1133">Transmembrane helix</keyword>
<dbReference type="STRING" id="1121013.GCA_000426365_02736"/>
<dbReference type="Proteomes" id="UP000029391">
    <property type="component" value="Unassembled WGS sequence"/>
</dbReference>
<dbReference type="Pfam" id="PF11158">
    <property type="entry name" value="DUF2938"/>
    <property type="match status" value="1"/>
</dbReference>